<dbReference type="EMBL" id="CM001883">
    <property type="protein sequence ID" value="EOY09106.1"/>
    <property type="molecule type" value="Genomic_DNA"/>
</dbReference>
<organism evidence="2 3">
    <name type="scientific">Theobroma cacao</name>
    <name type="common">Cacao</name>
    <name type="synonym">Cocoa</name>
    <dbReference type="NCBI Taxonomy" id="3641"/>
    <lineage>
        <taxon>Eukaryota</taxon>
        <taxon>Viridiplantae</taxon>
        <taxon>Streptophyta</taxon>
        <taxon>Embryophyta</taxon>
        <taxon>Tracheophyta</taxon>
        <taxon>Spermatophyta</taxon>
        <taxon>Magnoliopsida</taxon>
        <taxon>eudicotyledons</taxon>
        <taxon>Gunneridae</taxon>
        <taxon>Pentapetalae</taxon>
        <taxon>rosids</taxon>
        <taxon>malvids</taxon>
        <taxon>Malvales</taxon>
        <taxon>Malvaceae</taxon>
        <taxon>Byttnerioideae</taxon>
        <taxon>Theobroma</taxon>
    </lineage>
</organism>
<keyword evidence="3" id="KW-1185">Reference proteome</keyword>
<gene>
    <name evidence="2" type="ORF">TCM_024491</name>
</gene>
<name>A0A061EWB9_THECC</name>
<evidence type="ECO:0000313" key="2">
    <source>
        <dbReference type="EMBL" id="EOY09106.1"/>
    </source>
</evidence>
<dbReference type="Gramene" id="EOY09106">
    <property type="protein sequence ID" value="EOY09106"/>
    <property type="gene ID" value="TCM_024491"/>
</dbReference>
<sequence length="110" mass="12293">MWKLMLSLVGFRSTFGVMSAYWDVAMVVTGSIGVLGRDNMHGVLPHYRLTHSCICAMFCRCSSDSMKILTVCLLCRGRSGCSMSLLTPTISGPNFITSIRPYKRKRSMMQ</sequence>
<dbReference type="InParanoid" id="A0A061EWB9"/>
<evidence type="ECO:0000256" key="1">
    <source>
        <dbReference type="SAM" id="SignalP"/>
    </source>
</evidence>
<proteinExistence type="predicted"/>
<dbReference type="AlphaFoldDB" id="A0A061EWB9"/>
<keyword evidence="1" id="KW-0732">Signal</keyword>
<evidence type="ECO:0008006" key="4">
    <source>
        <dbReference type="Google" id="ProtNLM"/>
    </source>
</evidence>
<reference evidence="2 3" key="1">
    <citation type="journal article" date="2013" name="Genome Biol.">
        <title>The genome sequence of the most widely cultivated cacao type and its use to identify candidate genes regulating pod color.</title>
        <authorList>
            <person name="Motamayor J.C."/>
            <person name="Mockaitis K."/>
            <person name="Schmutz J."/>
            <person name="Haiminen N."/>
            <person name="Iii D.L."/>
            <person name="Cornejo O."/>
            <person name="Findley S.D."/>
            <person name="Zheng P."/>
            <person name="Utro F."/>
            <person name="Royaert S."/>
            <person name="Saski C."/>
            <person name="Jenkins J."/>
            <person name="Podicheti R."/>
            <person name="Zhao M."/>
            <person name="Scheffler B.E."/>
            <person name="Stack J.C."/>
            <person name="Feltus F.A."/>
            <person name="Mustiga G.M."/>
            <person name="Amores F."/>
            <person name="Phillips W."/>
            <person name="Marelli J.P."/>
            <person name="May G.D."/>
            <person name="Shapiro H."/>
            <person name="Ma J."/>
            <person name="Bustamante C.D."/>
            <person name="Schnell R.J."/>
            <person name="Main D."/>
            <person name="Gilbert D."/>
            <person name="Parida L."/>
            <person name="Kuhn D.N."/>
        </authorList>
    </citation>
    <scope>NUCLEOTIDE SEQUENCE [LARGE SCALE GENOMIC DNA]</scope>
    <source>
        <strain evidence="3">cv. Matina 1-6</strain>
    </source>
</reference>
<accession>A0A061EWB9</accession>
<evidence type="ECO:0000313" key="3">
    <source>
        <dbReference type="Proteomes" id="UP000026915"/>
    </source>
</evidence>
<feature type="signal peptide" evidence="1">
    <location>
        <begin position="1"/>
        <end position="20"/>
    </location>
</feature>
<dbReference type="Proteomes" id="UP000026915">
    <property type="component" value="Chromosome 5"/>
</dbReference>
<feature type="chain" id="PRO_5001597876" description="Secreted protein" evidence="1">
    <location>
        <begin position="21"/>
        <end position="110"/>
    </location>
</feature>
<dbReference type="HOGENOM" id="CLU_2175646_0_0_1"/>
<protein>
    <recommendedName>
        <fullName evidence="4">Secreted protein</fullName>
    </recommendedName>
</protein>